<dbReference type="EMBL" id="CAJNYU010002709">
    <property type="protein sequence ID" value="CAF3593554.1"/>
    <property type="molecule type" value="Genomic_DNA"/>
</dbReference>
<dbReference type="Proteomes" id="UP000663869">
    <property type="component" value="Unassembled WGS sequence"/>
</dbReference>
<protein>
    <recommendedName>
        <fullName evidence="1">DYW domain-containing protein</fullName>
    </recommendedName>
</protein>
<feature type="domain" description="DYW" evidence="1">
    <location>
        <begin position="22"/>
        <end position="80"/>
    </location>
</feature>
<accession>A0A818MRM1</accession>
<dbReference type="GO" id="GO:0008270">
    <property type="term" value="F:zinc ion binding"/>
    <property type="evidence" value="ECO:0007669"/>
    <property type="project" value="InterPro"/>
</dbReference>
<evidence type="ECO:0000313" key="3">
    <source>
        <dbReference type="Proteomes" id="UP000663869"/>
    </source>
</evidence>
<reference evidence="2" key="1">
    <citation type="submission" date="2021-02" db="EMBL/GenBank/DDBJ databases">
        <authorList>
            <person name="Nowell W R."/>
        </authorList>
    </citation>
    <scope>NUCLEOTIDE SEQUENCE</scope>
</reference>
<proteinExistence type="predicted"/>
<dbReference type="AlphaFoldDB" id="A0A818MRM1"/>
<dbReference type="Pfam" id="PF14432">
    <property type="entry name" value="DYW_deaminase"/>
    <property type="match status" value="1"/>
</dbReference>
<sequence length="91" mass="10780">MIILIHNHHQSMLNRFRFESIDSSWITRQLNKDKTIEPVLCGHSEKLAIAFKLIPRPLPEFTQITKDRRICGDCRECSYKTSTHRYDYPSC</sequence>
<dbReference type="InterPro" id="IPR032867">
    <property type="entry name" value="DYW_dom"/>
</dbReference>
<comment type="caution">
    <text evidence="2">The sequence shown here is derived from an EMBL/GenBank/DDBJ whole genome shotgun (WGS) entry which is preliminary data.</text>
</comment>
<evidence type="ECO:0000259" key="1">
    <source>
        <dbReference type="Pfam" id="PF14432"/>
    </source>
</evidence>
<gene>
    <name evidence="2" type="ORF">FME351_LOCUS21580</name>
</gene>
<organism evidence="2 3">
    <name type="scientific">Rotaria socialis</name>
    <dbReference type="NCBI Taxonomy" id="392032"/>
    <lineage>
        <taxon>Eukaryota</taxon>
        <taxon>Metazoa</taxon>
        <taxon>Spiralia</taxon>
        <taxon>Gnathifera</taxon>
        <taxon>Rotifera</taxon>
        <taxon>Eurotatoria</taxon>
        <taxon>Bdelloidea</taxon>
        <taxon>Philodinida</taxon>
        <taxon>Philodinidae</taxon>
        <taxon>Rotaria</taxon>
    </lineage>
</organism>
<name>A0A818MRM1_9BILA</name>
<evidence type="ECO:0000313" key="2">
    <source>
        <dbReference type="EMBL" id="CAF3593554.1"/>
    </source>
</evidence>